<dbReference type="InterPro" id="IPR019587">
    <property type="entry name" value="Polyketide_cyclase/dehydratase"/>
</dbReference>
<evidence type="ECO:0000313" key="2">
    <source>
        <dbReference type="Proteomes" id="UP000240739"/>
    </source>
</evidence>
<name>A0A2T4UCZ1_9ACTN</name>
<dbReference type="AlphaFoldDB" id="A0A2T4UCZ1"/>
<dbReference type="SUPFAM" id="SSF55961">
    <property type="entry name" value="Bet v1-like"/>
    <property type="match status" value="1"/>
</dbReference>
<dbReference type="RefSeq" id="WP_107571142.1">
    <property type="nucleotide sequence ID" value="NZ_PYYB01000004.1"/>
</dbReference>
<organism evidence="1 2">
    <name type="scientific">Paraconexibacter algicola</name>
    <dbReference type="NCBI Taxonomy" id="2133960"/>
    <lineage>
        <taxon>Bacteria</taxon>
        <taxon>Bacillati</taxon>
        <taxon>Actinomycetota</taxon>
        <taxon>Thermoleophilia</taxon>
        <taxon>Solirubrobacterales</taxon>
        <taxon>Paraconexibacteraceae</taxon>
        <taxon>Paraconexibacter</taxon>
    </lineage>
</organism>
<proteinExistence type="predicted"/>
<keyword evidence="2" id="KW-1185">Reference proteome</keyword>
<protein>
    <recommendedName>
        <fullName evidence="3">SRPBCC family protein</fullName>
    </recommendedName>
</protein>
<dbReference type="Proteomes" id="UP000240739">
    <property type="component" value="Unassembled WGS sequence"/>
</dbReference>
<evidence type="ECO:0008006" key="3">
    <source>
        <dbReference type="Google" id="ProtNLM"/>
    </source>
</evidence>
<evidence type="ECO:0000313" key="1">
    <source>
        <dbReference type="EMBL" id="PTL55041.1"/>
    </source>
</evidence>
<dbReference type="InterPro" id="IPR023393">
    <property type="entry name" value="START-like_dom_sf"/>
</dbReference>
<dbReference type="OrthoDB" id="5243338at2"/>
<reference evidence="1 2" key="1">
    <citation type="submission" date="2018-03" db="EMBL/GenBank/DDBJ databases">
        <title>Aquarubrobacter algicola gen. nov., sp. nov., a novel actinobacterium isolated from shallow eutrophic lake during the end of cyanobacterial harmful algal blooms.</title>
        <authorList>
            <person name="Chun S.J."/>
        </authorList>
    </citation>
    <scope>NUCLEOTIDE SEQUENCE [LARGE SCALE GENOMIC DNA]</scope>
    <source>
        <strain evidence="1 2">Seoho-28</strain>
    </source>
</reference>
<accession>A0A2T4UCZ1</accession>
<dbReference type="EMBL" id="PYYB01000004">
    <property type="protein sequence ID" value="PTL55041.1"/>
    <property type="molecule type" value="Genomic_DNA"/>
</dbReference>
<sequence length="147" mass="16410">MPTTKRSRVIPATPQELWTIVGDPYHLPRWWPRVLRVEAVDDSSFTQVMTTERGRSVRADFRLTALDEPTRAGWAQEVEGTPFENLLEASSIEVRLDPQSAGTKVTVVQTTRMKGVSRLGGPMVRKASRTLLDEALDGLERLHADAA</sequence>
<dbReference type="Gene3D" id="3.30.530.20">
    <property type="match status" value="1"/>
</dbReference>
<gene>
    <name evidence="1" type="ORF">C7Y72_20945</name>
</gene>
<comment type="caution">
    <text evidence="1">The sequence shown here is derived from an EMBL/GenBank/DDBJ whole genome shotgun (WGS) entry which is preliminary data.</text>
</comment>
<dbReference type="Pfam" id="PF10604">
    <property type="entry name" value="Polyketide_cyc2"/>
    <property type="match status" value="1"/>
</dbReference>